<protein>
    <recommendedName>
        <fullName evidence="6">Hydrophobin</fullName>
    </recommendedName>
</protein>
<name>A0A409WUC1_PSICY</name>
<dbReference type="GO" id="GO:0005199">
    <property type="term" value="F:structural constituent of cell wall"/>
    <property type="evidence" value="ECO:0007669"/>
    <property type="project" value="InterPro"/>
</dbReference>
<accession>A0A409WUC1</accession>
<gene>
    <name evidence="7" type="ORF">CVT25_014281</name>
</gene>
<dbReference type="AlphaFoldDB" id="A0A409WUC1"/>
<dbReference type="EMBL" id="NHYD01003179">
    <property type="protein sequence ID" value="PPQ82120.1"/>
    <property type="molecule type" value="Genomic_DNA"/>
</dbReference>
<feature type="signal peptide" evidence="6">
    <location>
        <begin position="1"/>
        <end position="19"/>
    </location>
</feature>
<dbReference type="SMART" id="SM00075">
    <property type="entry name" value="HYDRO"/>
    <property type="match status" value="1"/>
</dbReference>
<keyword evidence="8" id="KW-1185">Reference proteome</keyword>
<comment type="caution">
    <text evidence="7">The sequence shown here is derived from an EMBL/GenBank/DDBJ whole genome shotgun (WGS) entry which is preliminary data.</text>
</comment>
<evidence type="ECO:0000256" key="5">
    <source>
        <dbReference type="ARBA" id="ARBA00023157"/>
    </source>
</evidence>
<keyword evidence="3 6" id="KW-0134">Cell wall</keyword>
<evidence type="ECO:0000256" key="4">
    <source>
        <dbReference type="ARBA" id="ARBA00022525"/>
    </source>
</evidence>
<dbReference type="InParanoid" id="A0A409WUC1"/>
<evidence type="ECO:0000313" key="8">
    <source>
        <dbReference type="Proteomes" id="UP000283269"/>
    </source>
</evidence>
<sequence>MFSHVSAVTLLAFPLLATANAVTRGGGGPSGLCTTDRSDILCCRQVGTAHTLAANNAGICIGSLLGFVDVPSTAILGIGCTPIGVLAASGNACIGEPVCCASNQFNGLVYVKCTPVIINI</sequence>
<organism evidence="7 8">
    <name type="scientific">Psilocybe cyanescens</name>
    <dbReference type="NCBI Taxonomy" id="93625"/>
    <lineage>
        <taxon>Eukaryota</taxon>
        <taxon>Fungi</taxon>
        <taxon>Dikarya</taxon>
        <taxon>Basidiomycota</taxon>
        <taxon>Agaricomycotina</taxon>
        <taxon>Agaricomycetes</taxon>
        <taxon>Agaricomycetidae</taxon>
        <taxon>Agaricales</taxon>
        <taxon>Agaricineae</taxon>
        <taxon>Strophariaceae</taxon>
        <taxon>Psilocybe</taxon>
    </lineage>
</organism>
<evidence type="ECO:0000256" key="3">
    <source>
        <dbReference type="ARBA" id="ARBA00022512"/>
    </source>
</evidence>
<dbReference type="CDD" id="cd23507">
    <property type="entry name" value="hydrophobin_I"/>
    <property type="match status" value="1"/>
</dbReference>
<dbReference type="InterPro" id="IPR001338">
    <property type="entry name" value="Class_I_Hydrophobin"/>
</dbReference>
<evidence type="ECO:0000256" key="6">
    <source>
        <dbReference type="RuleBase" id="RU365009"/>
    </source>
</evidence>
<evidence type="ECO:0000256" key="1">
    <source>
        <dbReference type="ARBA" id="ARBA00004191"/>
    </source>
</evidence>
<evidence type="ECO:0000313" key="7">
    <source>
        <dbReference type="EMBL" id="PPQ82120.1"/>
    </source>
</evidence>
<feature type="chain" id="PRO_5018814595" description="Hydrophobin" evidence="6">
    <location>
        <begin position="20"/>
        <end position="120"/>
    </location>
</feature>
<dbReference type="GO" id="GO:0009277">
    <property type="term" value="C:fungal-type cell wall"/>
    <property type="evidence" value="ECO:0007669"/>
    <property type="project" value="InterPro"/>
</dbReference>
<comment type="subcellular location">
    <subcellularLocation>
        <location evidence="1 6">Secreted</location>
        <location evidence="1 6">Cell wall</location>
    </subcellularLocation>
</comment>
<keyword evidence="4 6" id="KW-0964">Secreted</keyword>
<proteinExistence type="inferred from homology"/>
<dbReference type="Proteomes" id="UP000283269">
    <property type="component" value="Unassembled WGS sequence"/>
</dbReference>
<reference evidence="7 8" key="1">
    <citation type="journal article" date="2018" name="Evol. Lett.">
        <title>Horizontal gene cluster transfer increased hallucinogenic mushroom diversity.</title>
        <authorList>
            <person name="Reynolds H.T."/>
            <person name="Vijayakumar V."/>
            <person name="Gluck-Thaler E."/>
            <person name="Korotkin H.B."/>
            <person name="Matheny P.B."/>
            <person name="Slot J.C."/>
        </authorList>
    </citation>
    <scope>NUCLEOTIDE SEQUENCE [LARGE SCALE GENOMIC DNA]</scope>
    <source>
        <strain evidence="7 8">2631</strain>
    </source>
</reference>
<keyword evidence="5 6" id="KW-1015">Disulfide bond</keyword>
<evidence type="ECO:0000256" key="2">
    <source>
        <dbReference type="ARBA" id="ARBA00010446"/>
    </source>
</evidence>
<keyword evidence="6" id="KW-0732">Signal</keyword>
<comment type="similarity">
    <text evidence="2 6">Belongs to the fungal hydrophobin family.</text>
</comment>
<dbReference type="Pfam" id="PF01185">
    <property type="entry name" value="Hydrophobin"/>
    <property type="match status" value="1"/>
</dbReference>
<dbReference type="OrthoDB" id="4225815at2759"/>